<dbReference type="AlphaFoldDB" id="A0A7N2MKA6"/>
<dbReference type="Gene3D" id="3.60.10.10">
    <property type="entry name" value="Endonuclease/exonuclease/phosphatase"/>
    <property type="match status" value="1"/>
</dbReference>
<name>A0A7N2MKA6_QUELO</name>
<dbReference type="EMBL" id="LRBV02000009">
    <property type="status" value="NOT_ANNOTATED_CDS"/>
    <property type="molecule type" value="Genomic_DNA"/>
</dbReference>
<dbReference type="Proteomes" id="UP000594261">
    <property type="component" value="Chromosome 9"/>
</dbReference>
<evidence type="ECO:0008006" key="3">
    <source>
        <dbReference type="Google" id="ProtNLM"/>
    </source>
</evidence>
<sequence length="97" mass="11050">MMWKNDFKVDVADFNKNVVAVKINDGACQRALIGFYGLPYSTKRRKAWKNLGAMLLVIEEPWVCLGDFNLEIDDQEKDRGRRARASAPNLFSQGIDV</sequence>
<dbReference type="InterPro" id="IPR036691">
    <property type="entry name" value="Endo/exonu/phosph_ase_sf"/>
</dbReference>
<dbReference type="InParanoid" id="A0A7N2MKA6"/>
<protein>
    <recommendedName>
        <fullName evidence="3">Endonuclease/exonuclease/phosphatase</fullName>
    </recommendedName>
</protein>
<evidence type="ECO:0000313" key="1">
    <source>
        <dbReference type="EnsemblPlants" id="QL09p050753:mrna:CDS:1"/>
    </source>
</evidence>
<organism evidence="1 2">
    <name type="scientific">Quercus lobata</name>
    <name type="common">Valley oak</name>
    <dbReference type="NCBI Taxonomy" id="97700"/>
    <lineage>
        <taxon>Eukaryota</taxon>
        <taxon>Viridiplantae</taxon>
        <taxon>Streptophyta</taxon>
        <taxon>Embryophyta</taxon>
        <taxon>Tracheophyta</taxon>
        <taxon>Spermatophyta</taxon>
        <taxon>Magnoliopsida</taxon>
        <taxon>eudicotyledons</taxon>
        <taxon>Gunneridae</taxon>
        <taxon>Pentapetalae</taxon>
        <taxon>rosids</taxon>
        <taxon>fabids</taxon>
        <taxon>Fagales</taxon>
        <taxon>Fagaceae</taxon>
        <taxon>Quercus</taxon>
    </lineage>
</organism>
<dbReference type="Gramene" id="QL09p050753:mrna">
    <property type="protein sequence ID" value="QL09p050753:mrna:CDS:1"/>
    <property type="gene ID" value="QL09p050753"/>
</dbReference>
<reference evidence="1 2" key="1">
    <citation type="journal article" date="2016" name="G3 (Bethesda)">
        <title>First Draft Assembly and Annotation of the Genome of a California Endemic Oak Quercus lobata Nee (Fagaceae).</title>
        <authorList>
            <person name="Sork V.L."/>
            <person name="Fitz-Gibbon S.T."/>
            <person name="Puiu D."/>
            <person name="Crepeau M."/>
            <person name="Gugger P.F."/>
            <person name="Sherman R."/>
            <person name="Stevens K."/>
            <person name="Langley C.H."/>
            <person name="Pellegrini M."/>
            <person name="Salzberg S.L."/>
        </authorList>
    </citation>
    <scope>NUCLEOTIDE SEQUENCE [LARGE SCALE GENOMIC DNA]</scope>
    <source>
        <strain evidence="1 2">cv. SW786</strain>
    </source>
</reference>
<proteinExistence type="predicted"/>
<keyword evidence="2" id="KW-1185">Reference proteome</keyword>
<dbReference type="SUPFAM" id="SSF56219">
    <property type="entry name" value="DNase I-like"/>
    <property type="match status" value="1"/>
</dbReference>
<reference evidence="1" key="2">
    <citation type="submission" date="2021-01" db="UniProtKB">
        <authorList>
            <consortium name="EnsemblPlants"/>
        </authorList>
    </citation>
    <scope>IDENTIFICATION</scope>
</reference>
<accession>A0A7N2MKA6</accession>
<dbReference type="EnsemblPlants" id="QL09p050753:mrna">
    <property type="protein sequence ID" value="QL09p050753:mrna:CDS:1"/>
    <property type="gene ID" value="QL09p050753"/>
</dbReference>
<evidence type="ECO:0000313" key="2">
    <source>
        <dbReference type="Proteomes" id="UP000594261"/>
    </source>
</evidence>